<dbReference type="AlphaFoldDB" id="A0A1V3JLM5"/>
<evidence type="ECO:0000313" key="2">
    <source>
        <dbReference type="EMBL" id="OOF57565.1"/>
    </source>
</evidence>
<protein>
    <submittedName>
        <fullName evidence="2">Uncharacterized protein</fullName>
    </submittedName>
</protein>
<dbReference type="RefSeq" id="WP_077424628.1">
    <property type="nucleotide sequence ID" value="NZ_MLHQ01000023.1"/>
</dbReference>
<feature type="region of interest" description="Disordered" evidence="1">
    <location>
        <begin position="51"/>
        <end position="75"/>
    </location>
</feature>
<dbReference type="Proteomes" id="UP000188602">
    <property type="component" value="Unassembled WGS sequence"/>
</dbReference>
<reference evidence="2 3" key="1">
    <citation type="submission" date="2016-10" db="EMBL/GenBank/DDBJ databases">
        <title>Rodentibacter gen. nov. and new species.</title>
        <authorList>
            <person name="Christensen H."/>
        </authorList>
    </citation>
    <scope>NUCLEOTIDE SEQUENCE [LARGE SCALE GENOMIC DNA]</scope>
    <source>
        <strain evidence="2 3">Ac151</strain>
    </source>
</reference>
<gene>
    <name evidence="2" type="ORF">BKL49_08765</name>
</gene>
<dbReference type="OrthoDB" id="10001081at2"/>
<organism evidence="2 3">
    <name type="scientific">Rodentibacter myodis</name>
    <dbReference type="NCBI Taxonomy" id="1907939"/>
    <lineage>
        <taxon>Bacteria</taxon>
        <taxon>Pseudomonadati</taxon>
        <taxon>Pseudomonadota</taxon>
        <taxon>Gammaproteobacteria</taxon>
        <taxon>Pasteurellales</taxon>
        <taxon>Pasteurellaceae</taxon>
        <taxon>Rodentibacter</taxon>
    </lineage>
</organism>
<evidence type="ECO:0000256" key="1">
    <source>
        <dbReference type="SAM" id="MobiDB-lite"/>
    </source>
</evidence>
<keyword evidence="3" id="KW-1185">Reference proteome</keyword>
<evidence type="ECO:0000313" key="3">
    <source>
        <dbReference type="Proteomes" id="UP000188602"/>
    </source>
</evidence>
<proteinExistence type="predicted"/>
<comment type="caution">
    <text evidence="2">The sequence shown here is derived from an EMBL/GenBank/DDBJ whole genome shotgun (WGS) entry which is preliminary data.</text>
</comment>
<dbReference type="STRING" id="1907939.BKL49_08765"/>
<dbReference type="EMBL" id="MLHQ01000023">
    <property type="protein sequence ID" value="OOF57565.1"/>
    <property type="molecule type" value="Genomic_DNA"/>
</dbReference>
<accession>A0A1V3JLM5</accession>
<sequence>MKEYEYKISATFEGGGKQFFVFVATTEREARNKFKESFPKGKIISCVRGCERSSQSQKYASPKKTSSDNHSEASSGGKVVVGLLGLAGGFLASKLFK</sequence>
<name>A0A1V3JLM5_9PAST</name>